<reference evidence="7 8" key="1">
    <citation type="submission" date="2020-03" db="EMBL/GenBank/DDBJ databases">
        <title>Complete genome sequence of Orbus sp. IPMB12 (BCRC 80908).</title>
        <authorList>
            <person name="Lo W.-S."/>
            <person name="Chang T.-H."/>
            <person name="Kuo C.-H."/>
        </authorList>
    </citation>
    <scope>NUCLEOTIDE SEQUENCE [LARGE SCALE GENOMIC DNA]</scope>
    <source>
        <strain evidence="7 8">IPMB12</strain>
    </source>
</reference>
<gene>
    <name evidence="7" type="ORF">IPMB12_10060</name>
</gene>
<dbReference type="Proteomes" id="UP000501168">
    <property type="component" value="Chromosome"/>
</dbReference>
<evidence type="ECO:0000313" key="7">
    <source>
        <dbReference type="EMBL" id="QIQ21996.1"/>
    </source>
</evidence>
<feature type="transmembrane region" description="Helical" evidence="5">
    <location>
        <begin position="102"/>
        <end position="124"/>
    </location>
</feature>
<accession>A0A6G9ICN6</accession>
<dbReference type="EMBL" id="CP050253">
    <property type="protein sequence ID" value="QIQ21996.1"/>
    <property type="molecule type" value="Genomic_DNA"/>
</dbReference>
<dbReference type="AlphaFoldDB" id="A0A6G9ICN6"/>
<evidence type="ECO:0000256" key="4">
    <source>
        <dbReference type="ARBA" id="ARBA00023136"/>
    </source>
</evidence>
<dbReference type="InterPro" id="IPR005829">
    <property type="entry name" value="Sugar_transporter_CS"/>
</dbReference>
<evidence type="ECO:0000256" key="5">
    <source>
        <dbReference type="SAM" id="Phobius"/>
    </source>
</evidence>
<comment type="subcellular location">
    <subcellularLocation>
        <location evidence="1">Membrane</location>
        <topology evidence="1">Multi-pass membrane protein</topology>
    </subcellularLocation>
</comment>
<feature type="transmembrane region" description="Helical" evidence="5">
    <location>
        <begin position="77"/>
        <end position="96"/>
    </location>
</feature>
<dbReference type="Gene3D" id="1.20.1250.20">
    <property type="entry name" value="MFS general substrate transporter like domains"/>
    <property type="match status" value="2"/>
</dbReference>
<evidence type="ECO:0000256" key="2">
    <source>
        <dbReference type="ARBA" id="ARBA00022692"/>
    </source>
</evidence>
<organism evidence="7 8">
    <name type="scientific">Zophobihabitans entericus</name>
    <dbReference type="NCBI Taxonomy" id="1635327"/>
    <lineage>
        <taxon>Bacteria</taxon>
        <taxon>Pseudomonadati</taxon>
        <taxon>Pseudomonadota</taxon>
        <taxon>Gammaproteobacteria</taxon>
        <taxon>Orbales</taxon>
        <taxon>Orbaceae</taxon>
        <taxon>Zophobihabitans</taxon>
    </lineage>
</organism>
<keyword evidence="8" id="KW-1185">Reference proteome</keyword>
<evidence type="ECO:0000313" key="8">
    <source>
        <dbReference type="Proteomes" id="UP000501168"/>
    </source>
</evidence>
<dbReference type="PROSITE" id="PS00217">
    <property type="entry name" value="SUGAR_TRANSPORT_2"/>
    <property type="match status" value="1"/>
</dbReference>
<dbReference type="InParanoid" id="A0A6G9ICN6"/>
<keyword evidence="2 5" id="KW-0812">Transmembrane</keyword>
<feature type="transmembrane region" description="Helical" evidence="5">
    <location>
        <begin position="12"/>
        <end position="37"/>
    </location>
</feature>
<feature type="transmembrane region" description="Helical" evidence="5">
    <location>
        <begin position="343"/>
        <end position="365"/>
    </location>
</feature>
<evidence type="ECO:0000256" key="1">
    <source>
        <dbReference type="ARBA" id="ARBA00004141"/>
    </source>
</evidence>
<feature type="transmembrane region" description="Helical" evidence="5">
    <location>
        <begin position="286"/>
        <end position="303"/>
    </location>
</feature>
<dbReference type="PROSITE" id="PS00216">
    <property type="entry name" value="SUGAR_TRANSPORT_1"/>
    <property type="match status" value="1"/>
</dbReference>
<dbReference type="InterPro" id="IPR011701">
    <property type="entry name" value="MFS"/>
</dbReference>
<feature type="transmembrane region" description="Helical" evidence="5">
    <location>
        <begin position="256"/>
        <end position="274"/>
    </location>
</feature>
<name>A0A6G9ICN6_9GAMM</name>
<dbReference type="GO" id="GO:0005886">
    <property type="term" value="C:plasma membrane"/>
    <property type="evidence" value="ECO:0007669"/>
    <property type="project" value="TreeGrafter"/>
</dbReference>
<dbReference type="Pfam" id="PF07690">
    <property type="entry name" value="MFS_1"/>
    <property type="match status" value="1"/>
</dbReference>
<feature type="transmembrane region" description="Helical" evidence="5">
    <location>
        <begin position="49"/>
        <end position="68"/>
    </location>
</feature>
<dbReference type="PANTHER" id="PTHR23508:SF10">
    <property type="entry name" value="CARBOXYLIC ACID TRANSPORTER PROTEIN HOMOLOG"/>
    <property type="match status" value="1"/>
</dbReference>
<proteinExistence type="predicted"/>
<dbReference type="PANTHER" id="PTHR23508">
    <property type="entry name" value="CARBOXYLIC ACID TRANSPORTER PROTEIN HOMOLOG"/>
    <property type="match status" value="1"/>
</dbReference>
<evidence type="ECO:0000259" key="6">
    <source>
        <dbReference type="PROSITE" id="PS50850"/>
    </source>
</evidence>
<feature type="transmembrane region" description="Helical" evidence="5">
    <location>
        <begin position="136"/>
        <end position="160"/>
    </location>
</feature>
<feature type="transmembrane region" description="Helical" evidence="5">
    <location>
        <begin position="166"/>
        <end position="184"/>
    </location>
</feature>
<feature type="domain" description="Major facilitator superfamily (MFS) profile" evidence="6">
    <location>
        <begin position="11"/>
        <end position="396"/>
    </location>
</feature>
<dbReference type="InterPro" id="IPR020846">
    <property type="entry name" value="MFS_dom"/>
</dbReference>
<sequence>MKEKIVNKWHVLTGGFFSYMFDAMDITLLAVALPVIMKDMNMTMAEGGLLGTATLLGVGISSIVVGWYSDNYGRRKALIWSLVLFGILTAAISLSPNWITILILRFLAGLGLGGVWGIIAAYIAETWPAKQRGRAAAFVLSSFPAGAGISAFLASVIIPLYGWRGLFLAGAGSLVAALYIYLFVPESEVWKKQREERLQKGEPVNVSISEIFSPELIRITFFATLAASFALVAYWGSTTWIPTFLVQERGLDMQTMSIFFLILNIGMFVGYNLFGYLADIIGRKKAIILSFLGTTVTLPIYVMSESTIALLWLGPVYAFFISFAGLFGSYFGELYPTRVRTLGAGFCFNVGRGLSAFSPFVLGFVSAKYGLTVGIGICALFFLAAAITMLFLPNTNHKTN</sequence>
<feature type="transmembrane region" description="Helical" evidence="5">
    <location>
        <begin position="216"/>
        <end position="236"/>
    </location>
</feature>
<dbReference type="KEGG" id="orb:IPMB12_10060"/>
<dbReference type="PROSITE" id="PS50850">
    <property type="entry name" value="MFS"/>
    <property type="match status" value="1"/>
</dbReference>
<protein>
    <submittedName>
        <fullName evidence="7">MFS transporter</fullName>
    </submittedName>
</protein>
<dbReference type="GO" id="GO:0046943">
    <property type="term" value="F:carboxylic acid transmembrane transporter activity"/>
    <property type="evidence" value="ECO:0007669"/>
    <property type="project" value="TreeGrafter"/>
</dbReference>
<keyword evidence="3 5" id="KW-1133">Transmembrane helix</keyword>
<feature type="transmembrane region" description="Helical" evidence="5">
    <location>
        <begin position="309"/>
        <end position="331"/>
    </location>
</feature>
<dbReference type="FunCoup" id="A0A6G9ICN6">
    <property type="interactions" value="188"/>
</dbReference>
<dbReference type="RefSeq" id="WP_166917293.1">
    <property type="nucleotide sequence ID" value="NZ_CP050253.1"/>
</dbReference>
<evidence type="ECO:0000256" key="3">
    <source>
        <dbReference type="ARBA" id="ARBA00022989"/>
    </source>
</evidence>
<dbReference type="InterPro" id="IPR036259">
    <property type="entry name" value="MFS_trans_sf"/>
</dbReference>
<keyword evidence="4 5" id="KW-0472">Membrane</keyword>
<dbReference type="SUPFAM" id="SSF103473">
    <property type="entry name" value="MFS general substrate transporter"/>
    <property type="match status" value="1"/>
</dbReference>
<feature type="transmembrane region" description="Helical" evidence="5">
    <location>
        <begin position="371"/>
        <end position="392"/>
    </location>
</feature>